<feature type="compositionally biased region" description="Polar residues" evidence="1">
    <location>
        <begin position="19"/>
        <end position="29"/>
    </location>
</feature>
<accession>A0A8T0KJ27</accession>
<feature type="region of interest" description="Disordered" evidence="1">
    <location>
        <begin position="1"/>
        <end position="29"/>
    </location>
</feature>
<evidence type="ECO:0000313" key="3">
    <source>
        <dbReference type="EMBL" id="KAG2399706.1"/>
    </source>
</evidence>
<name>A0A8T0KJ27_PHAAN</name>
<evidence type="ECO:0000256" key="1">
    <source>
        <dbReference type="SAM" id="MobiDB-lite"/>
    </source>
</evidence>
<comment type="caution">
    <text evidence="3">The sequence shown here is derived from an EMBL/GenBank/DDBJ whole genome shotgun (WGS) entry which is preliminary data.</text>
</comment>
<evidence type="ECO:0000313" key="2">
    <source>
        <dbReference type="EMBL" id="KAG2399705.1"/>
    </source>
</evidence>
<gene>
    <name evidence="3" type="ORF">HKW66_Vig0104410</name>
    <name evidence="2" type="ORF">HKW66_Vig0104420</name>
</gene>
<reference evidence="3 4" key="1">
    <citation type="submission" date="2020-05" db="EMBL/GenBank/DDBJ databases">
        <title>Vigna angularis (adzuki bean) Var. LongXiaoDou No. 4 denovo assembly.</title>
        <authorList>
            <person name="Xiang H."/>
        </authorList>
    </citation>
    <scope>NUCLEOTIDE SEQUENCE [LARGE SCALE GENOMIC DNA]</scope>
    <source>
        <tissue evidence="3">Leaf</tissue>
    </source>
</reference>
<proteinExistence type="predicted"/>
<dbReference type="AlphaFoldDB" id="A0A8T0KJ27"/>
<evidence type="ECO:0000313" key="4">
    <source>
        <dbReference type="Proteomes" id="UP000743370"/>
    </source>
</evidence>
<dbReference type="Proteomes" id="UP000743370">
    <property type="component" value="Unassembled WGS sequence"/>
</dbReference>
<dbReference type="EMBL" id="JABFOF010000004">
    <property type="protein sequence ID" value="KAG2399705.1"/>
    <property type="molecule type" value="Genomic_DNA"/>
</dbReference>
<dbReference type="EMBL" id="JABFOF010000004">
    <property type="protein sequence ID" value="KAG2399706.1"/>
    <property type="molecule type" value="Genomic_DNA"/>
</dbReference>
<organism evidence="3 4">
    <name type="scientific">Phaseolus angularis</name>
    <name type="common">Azuki bean</name>
    <name type="synonym">Vigna angularis</name>
    <dbReference type="NCBI Taxonomy" id="3914"/>
    <lineage>
        <taxon>Eukaryota</taxon>
        <taxon>Viridiplantae</taxon>
        <taxon>Streptophyta</taxon>
        <taxon>Embryophyta</taxon>
        <taxon>Tracheophyta</taxon>
        <taxon>Spermatophyta</taxon>
        <taxon>Magnoliopsida</taxon>
        <taxon>eudicotyledons</taxon>
        <taxon>Gunneridae</taxon>
        <taxon>Pentapetalae</taxon>
        <taxon>rosids</taxon>
        <taxon>fabids</taxon>
        <taxon>Fabales</taxon>
        <taxon>Fabaceae</taxon>
        <taxon>Papilionoideae</taxon>
        <taxon>50 kb inversion clade</taxon>
        <taxon>NPAAA clade</taxon>
        <taxon>indigoferoid/millettioid clade</taxon>
        <taxon>Phaseoleae</taxon>
        <taxon>Vigna</taxon>
    </lineage>
</organism>
<protein>
    <submittedName>
        <fullName evidence="3">Uncharacterized protein</fullName>
    </submittedName>
</protein>
<sequence length="235" mass="26565">MATLAPEETADEHFEAQARITSNSDPGRPISSSTTFQIFKEVEVSIPQYDYVIHDYVNNYAVDMYADDYIVAEHDFNFPSVHDENQFFPSYLNTSYPCTEHESEFVVDNVSEIEIHSCSEDVSKVQPMTLGLGVIPLHEISGVPNCTNHIVGGTYKFDQHAPTVENKGADTDSLKINWHLLNPLSNNICGLDPAVEDISLLDQIWRMKQFVLNTFMLDPEAKNISLQIQNWQLPP</sequence>